<organism evidence="2 3">
    <name type="scientific">Phytophthora rubi</name>
    <dbReference type="NCBI Taxonomy" id="129364"/>
    <lineage>
        <taxon>Eukaryota</taxon>
        <taxon>Sar</taxon>
        <taxon>Stramenopiles</taxon>
        <taxon>Oomycota</taxon>
        <taxon>Peronosporomycetes</taxon>
        <taxon>Peronosporales</taxon>
        <taxon>Peronosporaceae</taxon>
        <taxon>Phytophthora</taxon>
    </lineage>
</organism>
<feature type="chain" id="PRO_5025638875" description="Secreted protein" evidence="1">
    <location>
        <begin position="20"/>
        <end position="121"/>
    </location>
</feature>
<evidence type="ECO:0000256" key="1">
    <source>
        <dbReference type="SAM" id="SignalP"/>
    </source>
</evidence>
<dbReference type="EMBL" id="QXFV01008827">
    <property type="protein sequence ID" value="KAE8956022.1"/>
    <property type="molecule type" value="Genomic_DNA"/>
</dbReference>
<proteinExistence type="predicted"/>
<reference evidence="2 3" key="1">
    <citation type="submission" date="2018-09" db="EMBL/GenBank/DDBJ databases">
        <title>Genomic investigation of the strawberry pathogen Phytophthora fragariae indicates pathogenicity is determined by transcriptional variation in three key races.</title>
        <authorList>
            <person name="Adams T.M."/>
            <person name="Armitage A.D."/>
            <person name="Sobczyk M.K."/>
            <person name="Bates H.J."/>
            <person name="Dunwell J.M."/>
            <person name="Nellist C.F."/>
            <person name="Harrison R.J."/>
        </authorList>
    </citation>
    <scope>NUCLEOTIDE SEQUENCE [LARGE SCALE GENOMIC DNA]</scope>
    <source>
        <strain evidence="2 3">SCRP249</strain>
    </source>
</reference>
<comment type="caution">
    <text evidence="2">The sequence shown here is derived from an EMBL/GenBank/DDBJ whole genome shotgun (WGS) entry which is preliminary data.</text>
</comment>
<accession>A0A6A3GFB4</accession>
<evidence type="ECO:0000313" key="2">
    <source>
        <dbReference type="EMBL" id="KAE8956022.1"/>
    </source>
</evidence>
<evidence type="ECO:0008006" key="4">
    <source>
        <dbReference type="Google" id="ProtNLM"/>
    </source>
</evidence>
<keyword evidence="1" id="KW-0732">Signal</keyword>
<evidence type="ECO:0000313" key="3">
    <source>
        <dbReference type="Proteomes" id="UP000429607"/>
    </source>
</evidence>
<feature type="signal peptide" evidence="1">
    <location>
        <begin position="1"/>
        <end position="19"/>
    </location>
</feature>
<sequence>MLVELVIAFVMFILNDAFASSSQSGRLAYITVQAKGNALMRPLRPRQRRQRLLRIRRRFRMFLRLGLAPGGAGRPAYWLRARRAPRVLPLKSVNGLRAVLCGEVGDNVLPPRCIVLACYPL</sequence>
<protein>
    <recommendedName>
        <fullName evidence="4">Secreted protein</fullName>
    </recommendedName>
</protein>
<dbReference type="AlphaFoldDB" id="A0A6A3GFB4"/>
<name>A0A6A3GFB4_9STRA</name>
<dbReference type="Proteomes" id="UP000429607">
    <property type="component" value="Unassembled WGS sequence"/>
</dbReference>
<gene>
    <name evidence="2" type="ORF">PR001_g31879</name>
</gene>